<protein>
    <recommendedName>
        <fullName evidence="3">Lipoprotein</fullName>
    </recommendedName>
</protein>
<evidence type="ECO:0000313" key="1">
    <source>
        <dbReference type="EMBL" id="MDO6122525.1"/>
    </source>
</evidence>
<dbReference type="RefSeq" id="WP_244760214.1">
    <property type="nucleotide sequence ID" value="NZ_JALJCJ010000002.1"/>
</dbReference>
<dbReference type="Proteomes" id="UP001177080">
    <property type="component" value="Unassembled WGS sequence"/>
</dbReference>
<gene>
    <name evidence="1" type="ORF">GB928_015130</name>
</gene>
<proteinExistence type="predicted"/>
<keyword evidence="2" id="KW-1185">Reference proteome</keyword>
<organism evidence="1 2">
    <name type="scientific">Shinella curvata</name>
    <dbReference type="NCBI Taxonomy" id="1817964"/>
    <lineage>
        <taxon>Bacteria</taxon>
        <taxon>Pseudomonadati</taxon>
        <taxon>Pseudomonadota</taxon>
        <taxon>Alphaproteobacteria</taxon>
        <taxon>Hyphomicrobiales</taxon>
        <taxon>Rhizobiaceae</taxon>
        <taxon>Shinella</taxon>
    </lineage>
</organism>
<evidence type="ECO:0000313" key="2">
    <source>
        <dbReference type="Proteomes" id="UP001177080"/>
    </source>
</evidence>
<accession>A0ABT8XH39</accession>
<sequence length="190" mass="19843">MTIRRFLGISLLALVAGCNQTDKPADLGVSSDTAGAGTQVTANAQQTQGSAVIQGACPQVYLRDGTSVLRRYAKGAKDDPSKLLYQVTLAETTRRCVVNESQLVMTVMVQGRIVVGPAGSAGTSVNVPIRVAAADGDNTLFTDLVQFPVNIPAEGTAQFVFTKDNVTIPGGSGGFVRAFVGFDEGPYNTK</sequence>
<dbReference type="PROSITE" id="PS51257">
    <property type="entry name" value="PROKAR_LIPOPROTEIN"/>
    <property type="match status" value="1"/>
</dbReference>
<comment type="caution">
    <text evidence="1">The sequence shown here is derived from an EMBL/GenBank/DDBJ whole genome shotgun (WGS) entry which is preliminary data.</text>
</comment>
<name>A0ABT8XH39_9HYPH</name>
<reference evidence="1" key="1">
    <citation type="submission" date="2022-04" db="EMBL/GenBank/DDBJ databases">
        <title>Shinella lacus sp. nov., a novel member of the genus Shinella from water.</title>
        <authorList>
            <person name="Deng Y."/>
        </authorList>
    </citation>
    <scope>NUCLEOTIDE SEQUENCE</scope>
    <source>
        <strain evidence="1">JCM 31239</strain>
    </source>
</reference>
<evidence type="ECO:0008006" key="3">
    <source>
        <dbReference type="Google" id="ProtNLM"/>
    </source>
</evidence>
<dbReference type="EMBL" id="WHSC02000006">
    <property type="protein sequence ID" value="MDO6122525.1"/>
    <property type="molecule type" value="Genomic_DNA"/>
</dbReference>